<organism evidence="4 5">
    <name type="scientific">Centaurea solstitialis</name>
    <name type="common">yellow star-thistle</name>
    <dbReference type="NCBI Taxonomy" id="347529"/>
    <lineage>
        <taxon>Eukaryota</taxon>
        <taxon>Viridiplantae</taxon>
        <taxon>Streptophyta</taxon>
        <taxon>Embryophyta</taxon>
        <taxon>Tracheophyta</taxon>
        <taxon>Spermatophyta</taxon>
        <taxon>Magnoliopsida</taxon>
        <taxon>eudicotyledons</taxon>
        <taxon>Gunneridae</taxon>
        <taxon>Pentapetalae</taxon>
        <taxon>asterids</taxon>
        <taxon>campanulids</taxon>
        <taxon>Asterales</taxon>
        <taxon>Asteraceae</taxon>
        <taxon>Carduoideae</taxon>
        <taxon>Cardueae</taxon>
        <taxon>Centaureinae</taxon>
        <taxon>Centaurea</taxon>
    </lineage>
</organism>
<dbReference type="Pfam" id="PF01764">
    <property type="entry name" value="Lipase_3"/>
    <property type="match status" value="1"/>
</dbReference>
<evidence type="ECO:0000313" key="4">
    <source>
        <dbReference type="EMBL" id="KAJ9539425.1"/>
    </source>
</evidence>
<proteinExistence type="predicted"/>
<dbReference type="GO" id="GO:0016787">
    <property type="term" value="F:hydrolase activity"/>
    <property type="evidence" value="ECO:0007669"/>
    <property type="project" value="UniProtKB-KW"/>
</dbReference>
<accession>A0AA38SNJ9</accession>
<dbReference type="Pfam" id="PF03893">
    <property type="entry name" value="Lipase3_N"/>
    <property type="match status" value="1"/>
</dbReference>
<name>A0AA38SNJ9_9ASTR</name>
<gene>
    <name evidence="4" type="ORF">OSB04_032158</name>
</gene>
<dbReference type="PANTHER" id="PTHR46398">
    <property type="entry name" value="ALPHA/BETA-HYDROLASES SUPERFAMILY PROTEIN"/>
    <property type="match status" value="1"/>
</dbReference>
<dbReference type="InterPro" id="IPR005592">
    <property type="entry name" value="Mono/diacylglycerol_lipase_N"/>
</dbReference>
<sequence>MSLVCGCPILECVYCLGCARWAWKKCLYTAGRESENWGFATATEFEPVPRICRYILAVYEFDIRNPLWAPPGGYGIDPDEVVLKKDYDENQGKVSPYMIYIDNDNQEILLLISGLNLAKESDYLLLLDDKLGQTKFDGGYVHNGLLKAAQWVFENECEVLKELVEKYEDYTLTFAGHSLGAGVVTLLTILAVKNRERLGNIERKRIKCFAIAPARCVSLNLAVRYADVINSVVLQLILINQDDFMPRTSVALEVLFKSLFWYAFGHILEVAQLFSMHTMWHLLKGNVHATATYASRSEAFICTWPPLSCYREEAIRGWKNIPVVKTAVPVDGRFEHMVLSCHVLSDHSIALMEQEFQNALDTLKEKDHVMDVPPQQRMERSTSLAIEHSVEHKAALARAAALEVPEAYSPTEYGTFRDNDSKKLRSESLSSSRRRESWDELAVRLFETDESGQMVLKTNWHKRHLTKA</sequence>
<keyword evidence="1" id="KW-0378">Hydrolase</keyword>
<dbReference type="AlphaFoldDB" id="A0AA38SNJ9"/>
<dbReference type="Proteomes" id="UP001172457">
    <property type="component" value="Chromosome 8"/>
</dbReference>
<feature type="domain" description="Mono-/di-acylglycerol lipase N-terminal" evidence="3">
    <location>
        <begin position="10"/>
        <end position="75"/>
    </location>
</feature>
<dbReference type="CDD" id="cd00519">
    <property type="entry name" value="Lipase_3"/>
    <property type="match status" value="1"/>
</dbReference>
<evidence type="ECO:0000256" key="1">
    <source>
        <dbReference type="ARBA" id="ARBA00022801"/>
    </source>
</evidence>
<reference evidence="4" key="1">
    <citation type="submission" date="2023-03" db="EMBL/GenBank/DDBJ databases">
        <title>Chromosome-scale reference genome and RAD-based genetic map of yellow starthistle (Centaurea solstitialis) reveal putative structural variation and QTLs associated with invader traits.</title>
        <authorList>
            <person name="Reatini B."/>
            <person name="Cang F.A."/>
            <person name="Jiang Q."/>
            <person name="Mckibben M.T.W."/>
            <person name="Barker M.S."/>
            <person name="Rieseberg L.H."/>
            <person name="Dlugosch K.M."/>
        </authorList>
    </citation>
    <scope>NUCLEOTIDE SEQUENCE</scope>
    <source>
        <strain evidence="4">CAN-66</strain>
        <tissue evidence="4">Leaf</tissue>
    </source>
</reference>
<dbReference type="PANTHER" id="PTHR46398:SF5">
    <property type="entry name" value="ALPHA_BETA-HYDROLASES SUPERFAMILY PROTEIN"/>
    <property type="match status" value="1"/>
</dbReference>
<dbReference type="EMBL" id="JARYMX010000008">
    <property type="protein sequence ID" value="KAJ9539425.1"/>
    <property type="molecule type" value="Genomic_DNA"/>
</dbReference>
<dbReference type="Gene3D" id="3.40.50.1820">
    <property type="entry name" value="alpha/beta hydrolase"/>
    <property type="match status" value="1"/>
</dbReference>
<comment type="caution">
    <text evidence="4">The sequence shown here is derived from an EMBL/GenBank/DDBJ whole genome shotgun (WGS) entry which is preliminary data.</text>
</comment>
<evidence type="ECO:0000259" key="2">
    <source>
        <dbReference type="Pfam" id="PF01764"/>
    </source>
</evidence>
<feature type="domain" description="Fungal lipase-type" evidence="2">
    <location>
        <begin position="115"/>
        <end position="250"/>
    </location>
</feature>
<dbReference type="InterPro" id="IPR029058">
    <property type="entry name" value="AB_hydrolase_fold"/>
</dbReference>
<keyword evidence="5" id="KW-1185">Reference proteome</keyword>
<evidence type="ECO:0000313" key="5">
    <source>
        <dbReference type="Proteomes" id="UP001172457"/>
    </source>
</evidence>
<dbReference type="GO" id="GO:0016042">
    <property type="term" value="P:lipid catabolic process"/>
    <property type="evidence" value="ECO:0007669"/>
    <property type="project" value="InterPro"/>
</dbReference>
<dbReference type="InterPro" id="IPR002921">
    <property type="entry name" value="Fungal_lipase-type"/>
</dbReference>
<dbReference type="SUPFAM" id="SSF53474">
    <property type="entry name" value="alpha/beta-Hydrolases"/>
    <property type="match status" value="1"/>
</dbReference>
<protein>
    <submittedName>
        <fullName evidence="4">Uncharacterized protein</fullName>
    </submittedName>
</protein>
<evidence type="ECO:0000259" key="3">
    <source>
        <dbReference type="Pfam" id="PF03893"/>
    </source>
</evidence>